<name>A0A8H7EYP1_AGABI</name>
<evidence type="ECO:0000313" key="2">
    <source>
        <dbReference type="EMBL" id="KAF7767958.1"/>
    </source>
</evidence>
<organism evidence="2 3">
    <name type="scientific">Agaricus bisporus var. burnettii</name>
    <dbReference type="NCBI Taxonomy" id="192524"/>
    <lineage>
        <taxon>Eukaryota</taxon>
        <taxon>Fungi</taxon>
        <taxon>Dikarya</taxon>
        <taxon>Basidiomycota</taxon>
        <taxon>Agaricomycotina</taxon>
        <taxon>Agaricomycetes</taxon>
        <taxon>Agaricomycetidae</taxon>
        <taxon>Agaricales</taxon>
        <taxon>Agaricineae</taxon>
        <taxon>Agaricaceae</taxon>
        <taxon>Agaricus</taxon>
    </lineage>
</organism>
<feature type="region of interest" description="Disordered" evidence="1">
    <location>
        <begin position="35"/>
        <end position="56"/>
    </location>
</feature>
<gene>
    <name evidence="2" type="ORF">Agabi119p4_7201</name>
</gene>
<accession>A0A8H7EYP1</accession>
<sequence length="370" mass="42095">MLECLCCTNILKHPFLDSILSVWSSPLASIPDPYSKSSPRLLPESPKLQQSWSPRLNSKDRAQSDLLAHARVLAVFRSGKFPNKVETSFGSFDALEPDILDELPLDLYDRDGTHSDGIRPDFHDDFLEAEESSGSVSSARSTPVQAFIPHWYPLFQSIFTSRSEQESIYACRALILSREWKYEDLGELAHTLVSFILEGVPPHVIANSTANLERILLDDCQHEAASYLVSCVSESAFAAWHHYWNPVMSFSIYPGRSFLVTEKHLDAGYSFGRLVGCLLKSNLITRASVREIIDLTLENAILLEHIDMIGHLTSHAAPELWNNITEKEKDEFVIEMYDVLERICEYHSLRIELMEEYEKKVEEICKMVVK</sequence>
<dbReference type="EMBL" id="JABXXO010000010">
    <property type="protein sequence ID" value="KAF7767958.1"/>
    <property type="molecule type" value="Genomic_DNA"/>
</dbReference>
<protein>
    <submittedName>
        <fullName evidence="2">Uncharacterized protein</fullName>
    </submittedName>
</protein>
<reference evidence="2 3" key="1">
    <citation type="journal article" name="Sci. Rep.">
        <title>Telomere-to-telomere assembled and centromere annotated genomes of the two main subspecies of the button mushroom Agaricus bisporus reveal especially polymorphic chromosome ends.</title>
        <authorList>
            <person name="Sonnenberg A.S.M."/>
            <person name="Sedaghat-Telgerd N."/>
            <person name="Lavrijssen B."/>
            <person name="Ohm R.A."/>
            <person name="Hendrickx P.M."/>
            <person name="Scholtmeijer K."/>
            <person name="Baars J.J.P."/>
            <person name="van Peer A."/>
        </authorList>
    </citation>
    <scope>NUCLEOTIDE SEQUENCE [LARGE SCALE GENOMIC DNA]</scope>
    <source>
        <strain evidence="2 3">H119_p4</strain>
    </source>
</reference>
<feature type="compositionally biased region" description="Polar residues" evidence="1">
    <location>
        <begin position="47"/>
        <end position="56"/>
    </location>
</feature>
<evidence type="ECO:0000256" key="1">
    <source>
        <dbReference type="SAM" id="MobiDB-lite"/>
    </source>
</evidence>
<dbReference type="AlphaFoldDB" id="A0A8H7EYP1"/>
<comment type="caution">
    <text evidence="2">The sequence shown here is derived from an EMBL/GenBank/DDBJ whole genome shotgun (WGS) entry which is preliminary data.</text>
</comment>
<dbReference type="Proteomes" id="UP000629468">
    <property type="component" value="Unassembled WGS sequence"/>
</dbReference>
<proteinExistence type="predicted"/>
<evidence type="ECO:0000313" key="3">
    <source>
        <dbReference type="Proteomes" id="UP000629468"/>
    </source>
</evidence>